<dbReference type="AlphaFoldDB" id="A0A563VSD4"/>
<keyword evidence="2" id="KW-1185">Reference proteome</keyword>
<organism evidence="1 2">
    <name type="scientific">Hyella patelloides LEGE 07179</name>
    <dbReference type="NCBI Taxonomy" id="945734"/>
    <lineage>
        <taxon>Bacteria</taxon>
        <taxon>Bacillati</taxon>
        <taxon>Cyanobacteriota</taxon>
        <taxon>Cyanophyceae</taxon>
        <taxon>Pleurocapsales</taxon>
        <taxon>Hyellaceae</taxon>
        <taxon>Hyella</taxon>
    </lineage>
</organism>
<dbReference type="Proteomes" id="UP000320055">
    <property type="component" value="Unassembled WGS sequence"/>
</dbReference>
<gene>
    <name evidence="1" type="ORF">H1P_2580016</name>
</gene>
<sequence>MIRDYRVYSKKPRGQALAKALTQKWEV</sequence>
<reference evidence="1 2" key="1">
    <citation type="submission" date="2019-01" db="EMBL/GenBank/DDBJ databases">
        <authorList>
            <person name="Brito A."/>
        </authorList>
    </citation>
    <scope>NUCLEOTIDE SEQUENCE [LARGE SCALE GENOMIC DNA]</scope>
    <source>
        <strain evidence="1">1</strain>
    </source>
</reference>
<accession>A0A563VSD4</accession>
<name>A0A563VSD4_9CYAN</name>
<dbReference type="EMBL" id="CAACVJ010000177">
    <property type="protein sequence ID" value="VEP14335.1"/>
    <property type="molecule type" value="Genomic_DNA"/>
</dbReference>
<evidence type="ECO:0000313" key="1">
    <source>
        <dbReference type="EMBL" id="VEP14335.1"/>
    </source>
</evidence>
<protein>
    <submittedName>
        <fullName evidence="1">Uncharacterized protein</fullName>
    </submittedName>
</protein>
<evidence type="ECO:0000313" key="2">
    <source>
        <dbReference type="Proteomes" id="UP000320055"/>
    </source>
</evidence>
<proteinExistence type="predicted"/>